<name>A0A3N2CSI9_9ACTN</name>
<dbReference type="AlphaFoldDB" id="A0A3N2CSI9"/>
<dbReference type="GO" id="GO:0016758">
    <property type="term" value="F:hexosyltransferase activity"/>
    <property type="evidence" value="ECO:0007669"/>
    <property type="project" value="TreeGrafter"/>
</dbReference>
<keyword evidence="1" id="KW-0328">Glycosyltransferase</keyword>
<proteinExistence type="predicted"/>
<comment type="caution">
    <text evidence="4">The sequence shown here is derived from an EMBL/GenBank/DDBJ whole genome shotgun (WGS) entry which is preliminary data.</text>
</comment>
<evidence type="ECO:0000313" key="5">
    <source>
        <dbReference type="Proteomes" id="UP000281738"/>
    </source>
</evidence>
<dbReference type="SUPFAM" id="SSF53756">
    <property type="entry name" value="UDP-Glycosyltransferase/glycogen phosphorylase"/>
    <property type="match status" value="1"/>
</dbReference>
<dbReference type="InterPro" id="IPR028098">
    <property type="entry name" value="Glyco_trans_4-like_N"/>
</dbReference>
<gene>
    <name evidence="4" type="ORF">EDD33_1351</name>
</gene>
<dbReference type="EMBL" id="RKHO01000001">
    <property type="protein sequence ID" value="ROR90511.1"/>
    <property type="molecule type" value="Genomic_DNA"/>
</dbReference>
<evidence type="ECO:0000256" key="1">
    <source>
        <dbReference type="ARBA" id="ARBA00022676"/>
    </source>
</evidence>
<dbReference type="Pfam" id="PF13692">
    <property type="entry name" value="Glyco_trans_1_4"/>
    <property type="match status" value="1"/>
</dbReference>
<accession>A0A3N2CSI9</accession>
<dbReference type="Proteomes" id="UP000281738">
    <property type="component" value="Unassembled WGS sequence"/>
</dbReference>
<evidence type="ECO:0000256" key="2">
    <source>
        <dbReference type="ARBA" id="ARBA00022679"/>
    </source>
</evidence>
<sequence>MAEGASRILFVGINYAPEPTGIAPYTAGMASGLARRGHDVRVVTGYPHYPWWEVPEGYAGRRMREQVDGVPVERRRHHLPGDHGTLRRAAMEVDFGVRSTFTRWGRPDVVVAVSPAMIAARMTVARARAARIPVVTWVQDIYTLGLVETGGSARQQGVVRAVERGLLQASTRAVVIHDRFRSRLVQDLAVTTPIDVVRNWSHVEGADDPDRRATRASLGWADDDVVVLHAGNMGAKQGLENVVDASRLASDRRSRVRFVLLGGGNQAESLRRRDPNDRLQIVDPLPDGEFERALGAADVLLVNELPGLTEMSVPSKLTTYYATGLPVLAAVGPASTTALEVGLSGGGVVVPAGDPAALLGAAESLGSDPGRAAALGAAGGEFRRRHLTEAAALDAFEQTLSRAVGA</sequence>
<evidence type="ECO:0000259" key="3">
    <source>
        <dbReference type="Pfam" id="PF13579"/>
    </source>
</evidence>
<dbReference type="Gene3D" id="3.40.50.2000">
    <property type="entry name" value="Glycogen Phosphorylase B"/>
    <property type="match status" value="2"/>
</dbReference>
<dbReference type="PANTHER" id="PTHR45947">
    <property type="entry name" value="SULFOQUINOVOSYL TRANSFERASE SQD2"/>
    <property type="match status" value="1"/>
</dbReference>
<dbReference type="CDD" id="cd03794">
    <property type="entry name" value="GT4_WbuB-like"/>
    <property type="match status" value="1"/>
</dbReference>
<organism evidence="4 5">
    <name type="scientific">Nocardioides aurantiacus</name>
    <dbReference type="NCBI Taxonomy" id="86796"/>
    <lineage>
        <taxon>Bacteria</taxon>
        <taxon>Bacillati</taxon>
        <taxon>Actinomycetota</taxon>
        <taxon>Actinomycetes</taxon>
        <taxon>Propionibacteriales</taxon>
        <taxon>Nocardioidaceae</taxon>
        <taxon>Nocardioides</taxon>
    </lineage>
</organism>
<dbReference type="GO" id="GO:1901137">
    <property type="term" value="P:carbohydrate derivative biosynthetic process"/>
    <property type="evidence" value="ECO:0007669"/>
    <property type="project" value="UniProtKB-ARBA"/>
</dbReference>
<evidence type="ECO:0000313" key="4">
    <source>
        <dbReference type="EMBL" id="ROR90511.1"/>
    </source>
</evidence>
<feature type="domain" description="Glycosyltransferase subfamily 4-like N-terminal" evidence="3">
    <location>
        <begin position="20"/>
        <end position="200"/>
    </location>
</feature>
<keyword evidence="2 4" id="KW-0808">Transferase</keyword>
<keyword evidence="5" id="KW-1185">Reference proteome</keyword>
<dbReference type="InterPro" id="IPR050194">
    <property type="entry name" value="Glycosyltransferase_grp1"/>
</dbReference>
<dbReference type="PANTHER" id="PTHR45947:SF3">
    <property type="entry name" value="SULFOQUINOVOSYL TRANSFERASE SQD2"/>
    <property type="match status" value="1"/>
</dbReference>
<protein>
    <submittedName>
        <fullName evidence="4">Glycosyltransferase involved in cell wall biosynthesis</fullName>
    </submittedName>
</protein>
<dbReference type="RefSeq" id="WP_211332443.1">
    <property type="nucleotide sequence ID" value="NZ_RKHO01000001.1"/>
</dbReference>
<dbReference type="Pfam" id="PF13579">
    <property type="entry name" value="Glyco_trans_4_4"/>
    <property type="match status" value="1"/>
</dbReference>
<reference evidence="4 5" key="1">
    <citation type="submission" date="2018-11" db="EMBL/GenBank/DDBJ databases">
        <title>Sequencing the genomes of 1000 actinobacteria strains.</title>
        <authorList>
            <person name="Klenk H.-P."/>
        </authorList>
    </citation>
    <scope>NUCLEOTIDE SEQUENCE [LARGE SCALE GENOMIC DNA]</scope>
    <source>
        <strain evidence="4 5">DSM 12652</strain>
    </source>
</reference>